<dbReference type="Gene3D" id="3.40.50.2300">
    <property type="match status" value="1"/>
</dbReference>
<proteinExistence type="predicted"/>
<gene>
    <name evidence="4" type="ORF">A2Z61_00975</name>
</gene>
<dbReference type="GO" id="GO:0000160">
    <property type="term" value="P:phosphorelay signal transduction system"/>
    <property type="evidence" value="ECO:0007669"/>
    <property type="project" value="InterPro"/>
</dbReference>
<accession>A0A1F5EI17</accession>
<dbReference type="PROSITE" id="PS50110">
    <property type="entry name" value="RESPONSE_REGULATORY"/>
    <property type="match status" value="1"/>
</dbReference>
<dbReference type="InterPro" id="IPR050595">
    <property type="entry name" value="Bact_response_regulator"/>
</dbReference>
<comment type="caution">
    <text evidence="4">The sequence shown here is derived from an EMBL/GenBank/DDBJ whole genome shotgun (WGS) entry which is preliminary data.</text>
</comment>
<evidence type="ECO:0000313" key="5">
    <source>
        <dbReference type="Proteomes" id="UP000186029"/>
    </source>
</evidence>
<name>A0A1F5EI17_9BACT</name>
<dbReference type="PANTHER" id="PTHR44591:SF3">
    <property type="entry name" value="RESPONSE REGULATORY DOMAIN-CONTAINING PROTEIN"/>
    <property type="match status" value="1"/>
</dbReference>
<dbReference type="Proteomes" id="UP000186029">
    <property type="component" value="Unassembled WGS sequence"/>
</dbReference>
<dbReference type="InterPro" id="IPR011006">
    <property type="entry name" value="CheY-like_superfamily"/>
</dbReference>
<reference evidence="4 5" key="1">
    <citation type="journal article" date="2016" name="Nat. Commun.">
        <title>Thousands of microbial genomes shed light on interconnected biogeochemical processes in an aquifer system.</title>
        <authorList>
            <person name="Anantharaman K."/>
            <person name="Brown C.T."/>
            <person name="Hug L.A."/>
            <person name="Sharon I."/>
            <person name="Castelle C.J."/>
            <person name="Probst A.J."/>
            <person name="Thomas B.C."/>
            <person name="Singh A."/>
            <person name="Wilkins M.J."/>
            <person name="Karaoz U."/>
            <person name="Brodie E.L."/>
            <person name="Williams K.H."/>
            <person name="Hubbard S.S."/>
            <person name="Banfield J.F."/>
        </authorList>
    </citation>
    <scope>NUCLEOTIDE SEQUENCE [LARGE SCALE GENOMIC DNA]</scope>
</reference>
<organism evidence="4 5">
    <name type="scientific">Candidatus Campbellbacteria bacterium RIFCSPLOWO2_02_35_12</name>
    <dbReference type="NCBI Taxonomy" id="1797580"/>
    <lineage>
        <taxon>Bacteria</taxon>
        <taxon>Candidatus Campbelliibacteriota</taxon>
    </lineage>
</organism>
<evidence type="ECO:0000256" key="2">
    <source>
        <dbReference type="PROSITE-ProRule" id="PRU00169"/>
    </source>
</evidence>
<protein>
    <recommendedName>
        <fullName evidence="3">Response regulatory domain-containing protein</fullName>
    </recommendedName>
</protein>
<evidence type="ECO:0000259" key="3">
    <source>
        <dbReference type="PROSITE" id="PS50110"/>
    </source>
</evidence>
<dbReference type="Pfam" id="PF00072">
    <property type="entry name" value="Response_reg"/>
    <property type="match status" value="1"/>
</dbReference>
<dbReference type="EMBL" id="MFAC01000014">
    <property type="protein sequence ID" value="OGD67031.1"/>
    <property type="molecule type" value="Genomic_DNA"/>
</dbReference>
<feature type="domain" description="Response regulatory" evidence="3">
    <location>
        <begin position="6"/>
        <end position="123"/>
    </location>
</feature>
<evidence type="ECO:0000256" key="1">
    <source>
        <dbReference type="ARBA" id="ARBA00022553"/>
    </source>
</evidence>
<sequence>MDKKNKIFLIDDDSFMTDMYAIKFKEHGFDVSTSLDSKEALDRLREGFSPDIILFDIIMPKLSGIEFLEIVRKEKLANNAVFIALSNQWKEEEVDKVKSLGIADYIIKAESIPSEVLDKVEKIIEKHG</sequence>
<dbReference type="PANTHER" id="PTHR44591">
    <property type="entry name" value="STRESS RESPONSE REGULATOR PROTEIN 1"/>
    <property type="match status" value="1"/>
</dbReference>
<evidence type="ECO:0000313" key="4">
    <source>
        <dbReference type="EMBL" id="OGD67031.1"/>
    </source>
</evidence>
<dbReference type="STRING" id="1797580.A2Z61_00975"/>
<keyword evidence="1 2" id="KW-0597">Phosphoprotein</keyword>
<dbReference type="InterPro" id="IPR001789">
    <property type="entry name" value="Sig_transdc_resp-reg_receiver"/>
</dbReference>
<dbReference type="AlphaFoldDB" id="A0A1F5EI17"/>
<dbReference type="SUPFAM" id="SSF52172">
    <property type="entry name" value="CheY-like"/>
    <property type="match status" value="1"/>
</dbReference>
<feature type="modified residue" description="4-aspartylphosphate" evidence="2">
    <location>
        <position position="56"/>
    </location>
</feature>
<dbReference type="SMART" id="SM00448">
    <property type="entry name" value="REC"/>
    <property type="match status" value="1"/>
</dbReference>